<dbReference type="SUPFAM" id="SSF53807">
    <property type="entry name" value="Helical backbone' metal receptor"/>
    <property type="match status" value="1"/>
</dbReference>
<protein>
    <submittedName>
        <fullName evidence="2">Nitrogenase molybdenum-iron protein alpha chain</fullName>
    </submittedName>
</protein>
<dbReference type="AlphaFoldDB" id="A0A1I0PMY7"/>
<evidence type="ECO:0000259" key="1">
    <source>
        <dbReference type="Pfam" id="PF00148"/>
    </source>
</evidence>
<dbReference type="OrthoDB" id="9767044at2"/>
<dbReference type="EMBL" id="FOJI01000005">
    <property type="protein sequence ID" value="SEW15709.1"/>
    <property type="molecule type" value="Genomic_DNA"/>
</dbReference>
<proteinExistence type="predicted"/>
<sequence length="505" mass="56874">MGYYEQETPPAREERLIVGDSFAGKGCDALDCAKSGCMLRKGRRFWQANACQMMLSLMMAVTVENSVIILHSPIGCGSMLHSLEIASARGKSRRGKAATGAIWLSTNLQESDVINGGEKKLKDTILYADREFHPEIIFVVSTCVPNIIGDDVEDVVKEVGEGTQAQVTAIHCPGFKSRVVASAYDSFYHSIISHIQLDPIPYKDYQPVERFDPDYGIKIRRFNAQKQMTVNIFNATSIGPDDEAELARLLHAIGLNVRVYAEYSSAQELRLISHAGLNVSMCNVHDDYILKYLEEEFNIPYIICGMPIGFSGVRTWLLEIAEHYEIADKAKSLIDSEEKQLREALKPLLPQIQGKRVMIDGGVVRSLSEAIMMKELGVEVIGVNAYHYDDGTDPVLRQFSQEWSDVPFAVSNQIYEAINQVKKLKPDLVISHAGTHGWLAKAGVPSMHLFDVEKPFFGYAGIYRFVRKMQFALKNTSYVDRLAKHTQLPYKEEWYDKDPFYYITD</sequence>
<dbReference type="InterPro" id="IPR049939">
    <property type="entry name" value="NifE-like"/>
</dbReference>
<dbReference type="Pfam" id="PF00148">
    <property type="entry name" value="Oxidored_nitro"/>
    <property type="match status" value="1"/>
</dbReference>
<dbReference type="PANTHER" id="PTHR42956:SF1">
    <property type="entry name" value="NITROGENASE IRON-MOLYBDENUM COFACTOR BIOSYNTHESIS PROTEIN NIFE"/>
    <property type="match status" value="1"/>
</dbReference>
<feature type="domain" description="Nitrogenase/oxidoreductase component 1" evidence="1">
    <location>
        <begin position="51"/>
        <end position="470"/>
    </location>
</feature>
<evidence type="ECO:0000313" key="3">
    <source>
        <dbReference type="Proteomes" id="UP000199701"/>
    </source>
</evidence>
<accession>A0A1I0PMY7</accession>
<dbReference type="Gene3D" id="3.40.50.1980">
    <property type="entry name" value="Nitrogenase molybdenum iron protein domain"/>
    <property type="match status" value="1"/>
</dbReference>
<name>A0A1I0PMY7_9FIRM</name>
<dbReference type="RefSeq" id="WP_092452777.1">
    <property type="nucleotide sequence ID" value="NZ_FOJI01000005.1"/>
</dbReference>
<evidence type="ECO:0000313" key="2">
    <source>
        <dbReference type="EMBL" id="SEW15709.1"/>
    </source>
</evidence>
<gene>
    <name evidence="2" type="ORF">SAMN05421659_105204</name>
</gene>
<dbReference type="Gene3D" id="3.40.50.12380">
    <property type="entry name" value="Nitrogenase MoFe cofactor biosynthesis protein NifE, C-terminal"/>
    <property type="match status" value="1"/>
</dbReference>
<dbReference type="PANTHER" id="PTHR42956">
    <property type="entry name" value="NITROGENASE IRON-MOLYBDENUM COFACTOR BIOSYNTHESIS PROTEIN NIFE"/>
    <property type="match status" value="1"/>
</dbReference>
<organism evidence="2 3">
    <name type="scientific">[Clostridium] fimetarium</name>
    <dbReference type="NCBI Taxonomy" id="99656"/>
    <lineage>
        <taxon>Bacteria</taxon>
        <taxon>Bacillati</taxon>
        <taxon>Bacillota</taxon>
        <taxon>Clostridia</taxon>
        <taxon>Lachnospirales</taxon>
        <taxon>Lachnospiraceae</taxon>
    </lineage>
</organism>
<dbReference type="GO" id="GO:0016491">
    <property type="term" value="F:oxidoreductase activity"/>
    <property type="evidence" value="ECO:0007669"/>
    <property type="project" value="InterPro"/>
</dbReference>
<reference evidence="2 3" key="1">
    <citation type="submission" date="2016-10" db="EMBL/GenBank/DDBJ databases">
        <authorList>
            <person name="de Groot N.N."/>
        </authorList>
    </citation>
    <scope>NUCLEOTIDE SEQUENCE [LARGE SCALE GENOMIC DNA]</scope>
    <source>
        <strain evidence="2 3">DSM 9179</strain>
    </source>
</reference>
<keyword evidence="3" id="KW-1185">Reference proteome</keyword>
<dbReference type="STRING" id="99656.SAMN05421659_105204"/>
<dbReference type="InterPro" id="IPR000510">
    <property type="entry name" value="Nase/OxRdtase_comp1"/>
</dbReference>
<dbReference type="Proteomes" id="UP000199701">
    <property type="component" value="Unassembled WGS sequence"/>
</dbReference>